<name>A0A927MVR7_9ACTN</name>
<evidence type="ECO:0000256" key="4">
    <source>
        <dbReference type="ARBA" id="ARBA00022692"/>
    </source>
</evidence>
<keyword evidence="4 7" id="KW-0812">Transmembrane</keyword>
<dbReference type="RefSeq" id="WP_192751132.1">
    <property type="nucleotide sequence ID" value="NZ_BAABJL010000175.1"/>
</dbReference>
<evidence type="ECO:0000259" key="9">
    <source>
        <dbReference type="PROSITE" id="PS50928"/>
    </source>
</evidence>
<keyword evidence="6 7" id="KW-0472">Membrane</keyword>
<dbReference type="PANTHER" id="PTHR32243:SF18">
    <property type="entry name" value="INNER MEMBRANE ABC TRANSPORTER PERMEASE PROTEIN YCJP"/>
    <property type="match status" value="1"/>
</dbReference>
<dbReference type="PANTHER" id="PTHR32243">
    <property type="entry name" value="MALTOSE TRANSPORT SYSTEM PERMEASE-RELATED"/>
    <property type="match status" value="1"/>
</dbReference>
<gene>
    <name evidence="10" type="ORF">HEB94_003987</name>
</gene>
<feature type="transmembrane region" description="Helical" evidence="7">
    <location>
        <begin position="233"/>
        <end position="255"/>
    </location>
</feature>
<keyword evidence="5 7" id="KW-1133">Transmembrane helix</keyword>
<comment type="subcellular location">
    <subcellularLocation>
        <location evidence="1 7">Cell membrane</location>
        <topology evidence="1 7">Multi-pass membrane protein</topology>
    </subcellularLocation>
</comment>
<keyword evidence="2 7" id="KW-0813">Transport</keyword>
<feature type="region of interest" description="Disordered" evidence="8">
    <location>
        <begin position="1"/>
        <end position="27"/>
    </location>
</feature>
<dbReference type="Pfam" id="PF00528">
    <property type="entry name" value="BPD_transp_1"/>
    <property type="match status" value="1"/>
</dbReference>
<evidence type="ECO:0000256" key="1">
    <source>
        <dbReference type="ARBA" id="ARBA00004651"/>
    </source>
</evidence>
<dbReference type="SUPFAM" id="SSF161098">
    <property type="entry name" value="MetI-like"/>
    <property type="match status" value="1"/>
</dbReference>
<dbReference type="GO" id="GO:0055085">
    <property type="term" value="P:transmembrane transport"/>
    <property type="evidence" value="ECO:0007669"/>
    <property type="project" value="InterPro"/>
</dbReference>
<evidence type="ECO:0000256" key="2">
    <source>
        <dbReference type="ARBA" id="ARBA00022448"/>
    </source>
</evidence>
<dbReference type="Proteomes" id="UP000638648">
    <property type="component" value="Unassembled WGS sequence"/>
</dbReference>
<dbReference type="InterPro" id="IPR050901">
    <property type="entry name" value="BP-dep_ABC_trans_perm"/>
</dbReference>
<dbReference type="InterPro" id="IPR035906">
    <property type="entry name" value="MetI-like_sf"/>
</dbReference>
<dbReference type="Gene3D" id="1.10.3720.10">
    <property type="entry name" value="MetI-like"/>
    <property type="match status" value="1"/>
</dbReference>
<dbReference type="AlphaFoldDB" id="A0A927MVR7"/>
<evidence type="ECO:0000256" key="6">
    <source>
        <dbReference type="ARBA" id="ARBA00023136"/>
    </source>
</evidence>
<comment type="similarity">
    <text evidence="7">Belongs to the binding-protein-dependent transport system permease family.</text>
</comment>
<comment type="caution">
    <text evidence="10">The sequence shown here is derived from an EMBL/GenBank/DDBJ whole genome shotgun (WGS) entry which is preliminary data.</text>
</comment>
<protein>
    <submittedName>
        <fullName evidence="10">Multiple sugar transport system permease protein</fullName>
    </submittedName>
</protein>
<feature type="transmembrane region" description="Helical" evidence="7">
    <location>
        <begin position="205"/>
        <end position="227"/>
    </location>
</feature>
<feature type="transmembrane region" description="Helical" evidence="7">
    <location>
        <begin position="32"/>
        <end position="54"/>
    </location>
</feature>
<feature type="domain" description="ABC transmembrane type-1" evidence="9">
    <location>
        <begin position="94"/>
        <end position="283"/>
    </location>
</feature>
<evidence type="ECO:0000256" key="5">
    <source>
        <dbReference type="ARBA" id="ARBA00022989"/>
    </source>
</evidence>
<dbReference type="InterPro" id="IPR000515">
    <property type="entry name" value="MetI-like"/>
</dbReference>
<keyword evidence="10" id="KW-0762">Sugar transport</keyword>
<evidence type="ECO:0000256" key="7">
    <source>
        <dbReference type="RuleBase" id="RU363032"/>
    </source>
</evidence>
<dbReference type="GO" id="GO:0005886">
    <property type="term" value="C:plasma membrane"/>
    <property type="evidence" value="ECO:0007669"/>
    <property type="project" value="UniProtKB-SubCell"/>
</dbReference>
<reference evidence="10" key="1">
    <citation type="submission" date="2020-10" db="EMBL/GenBank/DDBJ databases">
        <title>Sequencing the genomes of 1000 actinobacteria strains.</title>
        <authorList>
            <person name="Klenk H.-P."/>
        </authorList>
    </citation>
    <scope>NUCLEOTIDE SEQUENCE</scope>
    <source>
        <strain evidence="10">DSM 45354</strain>
    </source>
</reference>
<evidence type="ECO:0000313" key="11">
    <source>
        <dbReference type="Proteomes" id="UP000638648"/>
    </source>
</evidence>
<feature type="compositionally biased region" description="Polar residues" evidence="8">
    <location>
        <begin position="1"/>
        <end position="13"/>
    </location>
</feature>
<feature type="transmembrane region" description="Helical" evidence="7">
    <location>
        <begin position="93"/>
        <end position="120"/>
    </location>
</feature>
<organism evidence="10 11">
    <name type="scientific">Actinopolymorpha pittospori</name>
    <dbReference type="NCBI Taxonomy" id="648752"/>
    <lineage>
        <taxon>Bacteria</taxon>
        <taxon>Bacillati</taxon>
        <taxon>Actinomycetota</taxon>
        <taxon>Actinomycetes</taxon>
        <taxon>Propionibacteriales</taxon>
        <taxon>Actinopolymorphaceae</taxon>
        <taxon>Actinopolymorpha</taxon>
    </lineage>
</organism>
<evidence type="ECO:0000256" key="3">
    <source>
        <dbReference type="ARBA" id="ARBA00022475"/>
    </source>
</evidence>
<sequence length="298" mass="31570">MSPTATQAPTSSVPARTSRGGRRAPGRRKRTWWKTIVVVAIGLLVNLPLLNALVTSFKSDADISRSPLALTPHLTLAHYRNVFTGTGYDFSQYFLNSVMIALGGVLIVLVITVPSAYAIVRLGFGGPHLLRLVAGLRLIPAIFFAIPFFLLYNALGLYDSVGSLMLANAFLNLPLGILVLAGALRDLPVAIEEAAAIDGANVYRTLMSIILPLLAPALVAVSVLVFLFSWSDYLFAVILSSSNATPVTVGAANFVTSTGIRWGDISAATVLSVLPPLCFAIFAQRYLVSGLSVGAVKG</sequence>
<evidence type="ECO:0000256" key="8">
    <source>
        <dbReference type="SAM" id="MobiDB-lite"/>
    </source>
</evidence>
<dbReference type="EMBL" id="JADBEM010000001">
    <property type="protein sequence ID" value="MBE1607139.1"/>
    <property type="molecule type" value="Genomic_DNA"/>
</dbReference>
<dbReference type="CDD" id="cd06261">
    <property type="entry name" value="TM_PBP2"/>
    <property type="match status" value="1"/>
</dbReference>
<proteinExistence type="inferred from homology"/>
<feature type="transmembrane region" description="Helical" evidence="7">
    <location>
        <begin position="132"/>
        <end position="152"/>
    </location>
</feature>
<dbReference type="PROSITE" id="PS50928">
    <property type="entry name" value="ABC_TM1"/>
    <property type="match status" value="1"/>
</dbReference>
<keyword evidence="3" id="KW-1003">Cell membrane</keyword>
<feature type="transmembrane region" description="Helical" evidence="7">
    <location>
        <begin position="267"/>
        <end position="288"/>
    </location>
</feature>
<keyword evidence="11" id="KW-1185">Reference proteome</keyword>
<evidence type="ECO:0000313" key="10">
    <source>
        <dbReference type="EMBL" id="MBE1607139.1"/>
    </source>
</evidence>
<accession>A0A927MVR7</accession>
<feature type="transmembrane region" description="Helical" evidence="7">
    <location>
        <begin position="164"/>
        <end position="184"/>
    </location>
</feature>